<comment type="caution">
    <text evidence="2">The sequence shown here is derived from an EMBL/GenBank/DDBJ whole genome shotgun (WGS) entry which is preliminary data.</text>
</comment>
<evidence type="ECO:0000313" key="2">
    <source>
        <dbReference type="EMBL" id="MFC7292486.1"/>
    </source>
</evidence>
<dbReference type="Pfam" id="PF12146">
    <property type="entry name" value="Hydrolase_4"/>
    <property type="match status" value="1"/>
</dbReference>
<keyword evidence="3" id="KW-1185">Reference proteome</keyword>
<gene>
    <name evidence="2" type="ORF">ACFQS8_12720</name>
</gene>
<name>A0ABW2INS1_9PROT</name>
<dbReference type="SUPFAM" id="SSF53474">
    <property type="entry name" value="alpha/beta-Hydrolases"/>
    <property type="match status" value="1"/>
</dbReference>
<feature type="domain" description="Serine aminopeptidase S33" evidence="1">
    <location>
        <begin position="42"/>
        <end position="290"/>
    </location>
</feature>
<dbReference type="Gene3D" id="3.40.50.1820">
    <property type="entry name" value="alpha/beta hydrolase"/>
    <property type="match status" value="1"/>
</dbReference>
<dbReference type="PANTHER" id="PTHR11614">
    <property type="entry name" value="PHOSPHOLIPASE-RELATED"/>
    <property type="match status" value="1"/>
</dbReference>
<dbReference type="GO" id="GO:0016787">
    <property type="term" value="F:hydrolase activity"/>
    <property type="evidence" value="ECO:0007669"/>
    <property type="project" value="UniProtKB-KW"/>
</dbReference>
<accession>A0ABW2INS1</accession>
<evidence type="ECO:0000313" key="3">
    <source>
        <dbReference type="Proteomes" id="UP001596492"/>
    </source>
</evidence>
<dbReference type="EMBL" id="JBHTBR010000005">
    <property type="protein sequence ID" value="MFC7292486.1"/>
    <property type="molecule type" value="Genomic_DNA"/>
</dbReference>
<dbReference type="InterPro" id="IPR029058">
    <property type="entry name" value="AB_hydrolase_fold"/>
</dbReference>
<dbReference type="Proteomes" id="UP001596492">
    <property type="component" value="Unassembled WGS sequence"/>
</dbReference>
<proteinExistence type="predicted"/>
<dbReference type="InterPro" id="IPR051044">
    <property type="entry name" value="MAG_DAG_Lipase"/>
</dbReference>
<dbReference type="InterPro" id="IPR022742">
    <property type="entry name" value="Hydrolase_4"/>
</dbReference>
<reference evidence="3" key="1">
    <citation type="journal article" date="2019" name="Int. J. Syst. Evol. Microbiol.">
        <title>The Global Catalogue of Microorganisms (GCM) 10K type strain sequencing project: providing services to taxonomists for standard genome sequencing and annotation.</title>
        <authorList>
            <consortium name="The Broad Institute Genomics Platform"/>
            <consortium name="The Broad Institute Genome Sequencing Center for Infectious Disease"/>
            <person name="Wu L."/>
            <person name="Ma J."/>
        </authorList>
    </citation>
    <scope>NUCLEOTIDE SEQUENCE [LARGE SCALE GENOMIC DNA]</scope>
    <source>
        <strain evidence="3">CCUG 51308</strain>
    </source>
</reference>
<organism evidence="2 3">
    <name type="scientific">Hirschia litorea</name>
    <dbReference type="NCBI Taxonomy" id="1199156"/>
    <lineage>
        <taxon>Bacteria</taxon>
        <taxon>Pseudomonadati</taxon>
        <taxon>Pseudomonadota</taxon>
        <taxon>Alphaproteobacteria</taxon>
        <taxon>Hyphomonadales</taxon>
        <taxon>Hyphomonadaceae</taxon>
        <taxon>Hirschia</taxon>
    </lineage>
</organism>
<evidence type="ECO:0000259" key="1">
    <source>
        <dbReference type="Pfam" id="PF12146"/>
    </source>
</evidence>
<dbReference type="RefSeq" id="WP_382167953.1">
    <property type="nucleotide sequence ID" value="NZ_JBHTBR010000005.1"/>
</dbReference>
<protein>
    <submittedName>
        <fullName evidence="2">Alpha/beta hydrolase</fullName>
    </submittedName>
</protein>
<sequence>MSDFVVIANNPAPEFAEIFHFQDAERNVMRGMYARASSRFKQSRGTVIVCPGRSEFIEKYFEVARDLQARGFCVVVFDWPGQGLSYRPTSDRLTGYIDHFDTYVHALRLGLNAIEDKIVGPLCVLAHSMGGAIALEALRQQVIEVEAAAFSAPLWGLKISKLTYPVIGAMNILGRGESRVSKHNLEEKFEGNIVTHDKDRWLIQQQLIAENSDLALGSVSWGWVQEVIKICKGFKRIGVLDHLTMPMLVASAEKEALVDNKSHRLLAERMKSAQHIEIAGANHELLMETDAKRDQFLNAFDKMLDRAGI</sequence>
<keyword evidence="2" id="KW-0378">Hydrolase</keyword>